<feature type="domain" description="Cyclic nucleotide-binding" evidence="1">
    <location>
        <begin position="28"/>
        <end position="114"/>
    </location>
</feature>
<dbReference type="RefSeq" id="WP_348737048.1">
    <property type="nucleotide sequence ID" value="NZ_CAXJRC010000004.1"/>
</dbReference>
<dbReference type="EMBL" id="CAXJRC010000004">
    <property type="protein sequence ID" value="CAL2105215.1"/>
    <property type="molecule type" value="Genomic_DNA"/>
</dbReference>
<sequence>MIFEKLKNVHESDLTDLLTDFQKIMKKESFSKKHLLHKEGTICNNLFLIEKGIARSFYYKDGKDITAHFAIENGTITAIDSFIQRKNSRYNIELLEDSEIILISHQDMHKLLQEKPHYEKHIRIFLEQIYIDLAERIEDLLFHSAKERYDRLIKNTPNLLQRVNLKHIASFIGITQETLSRIRKQI</sequence>
<reference evidence="2 3" key="1">
    <citation type="submission" date="2024-05" db="EMBL/GenBank/DDBJ databases">
        <authorList>
            <person name="Duchaud E."/>
        </authorList>
    </citation>
    <scope>NUCLEOTIDE SEQUENCE [LARGE SCALE GENOMIC DNA]</scope>
    <source>
        <strain evidence="2">Ena-SAMPLE-TAB-13-05-2024-13:56:06:370-140305</strain>
    </source>
</reference>
<dbReference type="InterPro" id="IPR018490">
    <property type="entry name" value="cNMP-bd_dom_sf"/>
</dbReference>
<name>A0ABM9PHY8_9FLAO</name>
<comment type="caution">
    <text evidence="2">The sequence shown here is derived from an EMBL/GenBank/DDBJ whole genome shotgun (WGS) entry which is preliminary data.</text>
</comment>
<dbReference type="InterPro" id="IPR014710">
    <property type="entry name" value="RmlC-like_jellyroll"/>
</dbReference>
<organism evidence="2 3">
    <name type="scientific">Tenacibaculum vairaonense</name>
    <dbReference type="NCBI Taxonomy" id="3137860"/>
    <lineage>
        <taxon>Bacteria</taxon>
        <taxon>Pseudomonadati</taxon>
        <taxon>Bacteroidota</taxon>
        <taxon>Flavobacteriia</taxon>
        <taxon>Flavobacteriales</taxon>
        <taxon>Flavobacteriaceae</taxon>
        <taxon>Tenacibaculum</taxon>
    </lineage>
</organism>
<evidence type="ECO:0000313" key="3">
    <source>
        <dbReference type="Proteomes" id="UP001497602"/>
    </source>
</evidence>
<dbReference type="CDD" id="cd00038">
    <property type="entry name" value="CAP_ED"/>
    <property type="match status" value="1"/>
</dbReference>
<evidence type="ECO:0000259" key="1">
    <source>
        <dbReference type="Pfam" id="PF00027"/>
    </source>
</evidence>
<dbReference type="SUPFAM" id="SSF51206">
    <property type="entry name" value="cAMP-binding domain-like"/>
    <property type="match status" value="1"/>
</dbReference>
<protein>
    <submittedName>
        <fullName evidence="2">Cyclic nucleotide-binding protein</fullName>
    </submittedName>
</protein>
<proteinExistence type="predicted"/>
<evidence type="ECO:0000313" key="2">
    <source>
        <dbReference type="EMBL" id="CAL2105215.1"/>
    </source>
</evidence>
<dbReference type="Gene3D" id="2.60.120.10">
    <property type="entry name" value="Jelly Rolls"/>
    <property type="match status" value="1"/>
</dbReference>
<dbReference type="Pfam" id="PF00027">
    <property type="entry name" value="cNMP_binding"/>
    <property type="match status" value="1"/>
</dbReference>
<accession>A0ABM9PHY8</accession>
<dbReference type="Proteomes" id="UP001497602">
    <property type="component" value="Unassembled WGS sequence"/>
</dbReference>
<gene>
    <name evidence="2" type="ORF">T190115A13A_130090</name>
</gene>
<keyword evidence="3" id="KW-1185">Reference proteome</keyword>
<dbReference type="InterPro" id="IPR000595">
    <property type="entry name" value="cNMP-bd_dom"/>
</dbReference>